<feature type="region of interest" description="Disordered" evidence="1">
    <location>
        <begin position="1"/>
        <end position="24"/>
    </location>
</feature>
<dbReference type="EMBL" id="OOIL02006662">
    <property type="protein sequence ID" value="VFQ99362.1"/>
    <property type="molecule type" value="Genomic_DNA"/>
</dbReference>
<organism evidence="2 3">
    <name type="scientific">Cuscuta campestris</name>
    <dbReference type="NCBI Taxonomy" id="132261"/>
    <lineage>
        <taxon>Eukaryota</taxon>
        <taxon>Viridiplantae</taxon>
        <taxon>Streptophyta</taxon>
        <taxon>Embryophyta</taxon>
        <taxon>Tracheophyta</taxon>
        <taxon>Spermatophyta</taxon>
        <taxon>Magnoliopsida</taxon>
        <taxon>eudicotyledons</taxon>
        <taxon>Gunneridae</taxon>
        <taxon>Pentapetalae</taxon>
        <taxon>asterids</taxon>
        <taxon>lamiids</taxon>
        <taxon>Solanales</taxon>
        <taxon>Convolvulaceae</taxon>
        <taxon>Cuscuteae</taxon>
        <taxon>Cuscuta</taxon>
        <taxon>Cuscuta subgen. Grammica</taxon>
        <taxon>Cuscuta sect. Cleistogrammica</taxon>
    </lineage>
</organism>
<evidence type="ECO:0000313" key="3">
    <source>
        <dbReference type="Proteomes" id="UP000595140"/>
    </source>
</evidence>
<feature type="compositionally biased region" description="Low complexity" evidence="1">
    <location>
        <begin position="91"/>
        <end position="106"/>
    </location>
</feature>
<dbReference type="AlphaFoldDB" id="A0A484NDP9"/>
<name>A0A484NDP9_9ASTE</name>
<accession>A0A484NDP9</accession>
<dbReference type="Proteomes" id="UP000595140">
    <property type="component" value="Unassembled WGS sequence"/>
</dbReference>
<proteinExistence type="predicted"/>
<reference evidence="2 3" key="1">
    <citation type="submission" date="2018-04" db="EMBL/GenBank/DDBJ databases">
        <authorList>
            <person name="Vogel A."/>
        </authorList>
    </citation>
    <scope>NUCLEOTIDE SEQUENCE [LARGE SCALE GENOMIC DNA]</scope>
</reference>
<evidence type="ECO:0000256" key="1">
    <source>
        <dbReference type="SAM" id="MobiDB-lite"/>
    </source>
</evidence>
<evidence type="ECO:0000313" key="2">
    <source>
        <dbReference type="EMBL" id="VFQ99362.1"/>
    </source>
</evidence>
<protein>
    <submittedName>
        <fullName evidence="2">Uncharacterized protein</fullName>
    </submittedName>
</protein>
<keyword evidence="3" id="KW-1185">Reference proteome</keyword>
<sequence>MVSTGDHSGSTSGGGPGESSIPFQDSALPLPSILDSAVINEIKLLKTSIQGLNTTLENTEFLNLNSTIEGLKSSVQGLNTFIQPLNGGGQQQRQLNRNRSSPRSTRSLLFGPDLIGSSLGLFRTLLKGKDCVRDQNPSKAIVY</sequence>
<feature type="region of interest" description="Disordered" evidence="1">
    <location>
        <begin position="86"/>
        <end position="106"/>
    </location>
</feature>
<feature type="compositionally biased region" description="Low complexity" evidence="1">
    <location>
        <begin position="1"/>
        <end position="10"/>
    </location>
</feature>
<gene>
    <name evidence="2" type="ORF">CCAM_LOCUS41138</name>
</gene>